<evidence type="ECO:0000313" key="5">
    <source>
        <dbReference type="Proteomes" id="UP001169492"/>
    </source>
</evidence>
<proteinExistence type="predicted"/>
<dbReference type="CDD" id="cd07344">
    <property type="entry name" value="M48_yhfN_like"/>
    <property type="match status" value="1"/>
</dbReference>
<keyword evidence="4" id="KW-1185">Reference proteome</keyword>
<evidence type="ECO:0000313" key="3">
    <source>
        <dbReference type="EMBL" id="MDN7129526.1"/>
    </source>
</evidence>
<accession>A0AAW7R393</accession>
<name>A0AAW7R393_9GAMM</name>
<dbReference type="Gene3D" id="3.30.2010.10">
    <property type="entry name" value="Metalloproteases ('zincins'), catalytic domain"/>
    <property type="match status" value="1"/>
</dbReference>
<evidence type="ECO:0000313" key="2">
    <source>
        <dbReference type="EMBL" id="MDN7124999.1"/>
    </source>
</evidence>
<dbReference type="EMBL" id="JAGGJC010000002">
    <property type="protein sequence ID" value="MDN7129526.1"/>
    <property type="molecule type" value="Genomic_DNA"/>
</dbReference>
<protein>
    <submittedName>
        <fullName evidence="2">M48 family metallopeptidase</fullName>
    </submittedName>
</protein>
<dbReference type="PANTHER" id="PTHR30399">
    <property type="entry name" value="UNCHARACTERIZED PROTEIN YGJP"/>
    <property type="match status" value="1"/>
</dbReference>
<dbReference type="PANTHER" id="PTHR30399:SF1">
    <property type="entry name" value="UTP PYROPHOSPHATASE"/>
    <property type="match status" value="1"/>
</dbReference>
<reference evidence="4 5" key="1">
    <citation type="submission" date="2021-03" db="EMBL/GenBank/DDBJ databases">
        <title>Pseudidiomarina terrestris, a new bacterium isolated from saline soil.</title>
        <authorList>
            <person name="Galisteo C."/>
            <person name="De La Haba R."/>
            <person name="Sanchez-Porro C."/>
            <person name="Ventosa A."/>
        </authorList>
    </citation>
    <scope>NUCLEOTIDE SEQUENCE [LARGE SCALE GENOMIC DNA]</scope>
    <source>
        <strain evidence="2 5">1APP75-32.1</strain>
        <strain evidence="4">1APR75-15</strain>
        <strain evidence="3">1ASR75-15</strain>
    </source>
</reference>
<dbReference type="InterPro" id="IPR053136">
    <property type="entry name" value="UTP_pyrophosphatase-like"/>
</dbReference>
<feature type="domain" description="YgjP-like metallopeptidase" evidence="1">
    <location>
        <begin position="14"/>
        <end position="221"/>
    </location>
</feature>
<evidence type="ECO:0000259" key="1">
    <source>
        <dbReference type="Pfam" id="PF01863"/>
    </source>
</evidence>
<dbReference type="InterPro" id="IPR002725">
    <property type="entry name" value="YgjP-like_metallopeptidase"/>
</dbReference>
<comment type="caution">
    <text evidence="2">The sequence shown here is derived from an EMBL/GenBank/DDBJ whole genome shotgun (WGS) entry which is preliminary data.</text>
</comment>
<dbReference type="Proteomes" id="UP001169492">
    <property type="component" value="Unassembled WGS sequence"/>
</dbReference>
<dbReference type="RefSeq" id="WP_301774741.1">
    <property type="nucleotide sequence ID" value="NZ_JAGGJB010000004.1"/>
</dbReference>
<evidence type="ECO:0000313" key="4">
    <source>
        <dbReference type="Proteomes" id="UP001169491"/>
    </source>
</evidence>
<dbReference type="AlphaFoldDB" id="A0AAW7R393"/>
<sequence length="235" mass="27787">MSLIYPIHRSKNRRSVAIKVRDGQVQIHAPWRLSAAKIQQFVASKEDWIQKHLQRQQQQLANLQPRLWQTGERLRWLGRPLELQIVTATRKNCDCEENALIATVTARSNPAKEPKGMIRAWYQQQAKAWLDDFFRDWPADHPLQPSSWEVGNFSSKWGHCSRKGELKFSWKLWLAPEWVVRNVVIHELCHLTEFNHSKSFWTLVARYSDDYEAAEQWLRQHGMTVLNEAYLDYPD</sequence>
<dbReference type="EMBL" id="JAGGJB010000004">
    <property type="protein sequence ID" value="MDN7124999.1"/>
    <property type="molecule type" value="Genomic_DNA"/>
</dbReference>
<dbReference type="Proteomes" id="UP001169491">
    <property type="component" value="Unassembled WGS sequence"/>
</dbReference>
<dbReference type="Pfam" id="PF01863">
    <property type="entry name" value="YgjP-like"/>
    <property type="match status" value="1"/>
</dbReference>
<organism evidence="2 5">
    <name type="scientific">Pseudidiomarina terrestris</name>
    <dbReference type="NCBI Taxonomy" id="2820060"/>
    <lineage>
        <taxon>Bacteria</taxon>
        <taxon>Pseudomonadati</taxon>
        <taxon>Pseudomonadota</taxon>
        <taxon>Gammaproteobacteria</taxon>
        <taxon>Alteromonadales</taxon>
        <taxon>Idiomarinaceae</taxon>
        <taxon>Pseudidiomarina</taxon>
    </lineage>
</organism>
<gene>
    <name evidence="2" type="ORF">J6I90_08890</name>
    <name evidence="3" type="ORF">J6I92_06560</name>
</gene>